<comment type="caution">
    <text evidence="3">The sequence shown here is derived from an EMBL/GenBank/DDBJ whole genome shotgun (WGS) entry which is preliminary data.</text>
</comment>
<dbReference type="AlphaFoldDB" id="A0A9D9NBG9"/>
<organism evidence="3 4">
    <name type="scientific">Candidatus Cryptobacteroides faecipullorum</name>
    <dbReference type="NCBI Taxonomy" id="2840764"/>
    <lineage>
        <taxon>Bacteria</taxon>
        <taxon>Pseudomonadati</taxon>
        <taxon>Bacteroidota</taxon>
        <taxon>Bacteroidia</taxon>
        <taxon>Bacteroidales</taxon>
        <taxon>Candidatus Cryptobacteroides</taxon>
    </lineage>
</organism>
<name>A0A9D9NBG9_9BACT</name>
<dbReference type="Pfam" id="PF21012">
    <property type="entry name" value="DUF6850"/>
    <property type="match status" value="1"/>
</dbReference>
<feature type="chain" id="PRO_5038671355" description="DUF6850 domain-containing protein" evidence="1">
    <location>
        <begin position="22"/>
        <end position="517"/>
    </location>
</feature>
<feature type="signal peptide" evidence="1">
    <location>
        <begin position="1"/>
        <end position="21"/>
    </location>
</feature>
<reference evidence="3" key="2">
    <citation type="journal article" date="2021" name="PeerJ">
        <title>Extensive microbial diversity within the chicken gut microbiome revealed by metagenomics and culture.</title>
        <authorList>
            <person name="Gilroy R."/>
            <person name="Ravi A."/>
            <person name="Getino M."/>
            <person name="Pursley I."/>
            <person name="Horton D.L."/>
            <person name="Alikhan N.F."/>
            <person name="Baker D."/>
            <person name="Gharbi K."/>
            <person name="Hall N."/>
            <person name="Watson M."/>
            <person name="Adriaenssens E.M."/>
            <person name="Foster-Nyarko E."/>
            <person name="Jarju S."/>
            <person name="Secka A."/>
            <person name="Antonio M."/>
            <person name="Oren A."/>
            <person name="Chaudhuri R.R."/>
            <person name="La Ragione R."/>
            <person name="Hildebrand F."/>
            <person name="Pallen M.J."/>
        </authorList>
    </citation>
    <scope>NUCLEOTIDE SEQUENCE</scope>
    <source>
        <strain evidence="3">B1-15692</strain>
    </source>
</reference>
<reference evidence="3" key="1">
    <citation type="submission" date="2020-10" db="EMBL/GenBank/DDBJ databases">
        <authorList>
            <person name="Gilroy R."/>
        </authorList>
    </citation>
    <scope>NUCLEOTIDE SEQUENCE</scope>
    <source>
        <strain evidence="3">B1-15692</strain>
    </source>
</reference>
<keyword evidence="1" id="KW-0732">Signal</keyword>
<dbReference type="EMBL" id="JADIMH010000026">
    <property type="protein sequence ID" value="MBO8467090.1"/>
    <property type="molecule type" value="Genomic_DNA"/>
</dbReference>
<dbReference type="InterPro" id="IPR049236">
    <property type="entry name" value="DUF6850"/>
</dbReference>
<sequence length="517" mass="58025">MNRLLLIQSVLFLCNAAVMHAQTGQLSRGGTDPVEWYHEFDRTRRSNLWNDGRNTAGMRQDTISVSSAGVLAEYAGGGFRDSNAASSSWKAGVQARTVTHMKRTSLAGSFFFENFSGYGMCGSMSARPGYYPFDVMEFTPGTKTRQTYSFSGGISSDIGRHWRIGSSIDYTGMNYTKRKDLRHSNYLLDMTVIPSVMYYCEDFALGVSAIFSKNSETVNAEKLGISSSTYYAFLDKGLMYGAYESWEGSGVHLSESGINGFPARELLFGGAVQAQWKSLYAEAEYLYGSGKAGEKQTVWFRFPSHRTAVRLGYVSGNDITRHYIRLNIGWMLQYNNESVMQKVTENGVTVTMVYGYNRIFSRSTLSLSPEYEFAGKTYGCKAGVAINSYNRQASQIFPYIVFRNDLLMEAYLSGYISLRRFDFMAGLSFRTGNWREQEKTSETSADPGDPPYRMENLYGVQSEYLTASRITTVIGIRYRFRKGLYTEAAGQYMHGFGLKNITGSGRYAGTIRIGFEF</sequence>
<gene>
    <name evidence="3" type="ORF">IAB99_04915</name>
</gene>
<evidence type="ECO:0000256" key="1">
    <source>
        <dbReference type="SAM" id="SignalP"/>
    </source>
</evidence>
<evidence type="ECO:0000313" key="3">
    <source>
        <dbReference type="EMBL" id="MBO8467090.1"/>
    </source>
</evidence>
<protein>
    <recommendedName>
        <fullName evidence="2">DUF6850 domain-containing protein</fullName>
    </recommendedName>
</protein>
<evidence type="ECO:0000259" key="2">
    <source>
        <dbReference type="Pfam" id="PF21012"/>
    </source>
</evidence>
<proteinExistence type="predicted"/>
<evidence type="ECO:0000313" key="4">
    <source>
        <dbReference type="Proteomes" id="UP000823660"/>
    </source>
</evidence>
<dbReference type="Proteomes" id="UP000823660">
    <property type="component" value="Unassembled WGS sequence"/>
</dbReference>
<accession>A0A9D9NBG9</accession>
<feature type="domain" description="DUF6850" evidence="2">
    <location>
        <begin position="56"/>
        <end position="517"/>
    </location>
</feature>